<proteinExistence type="predicted"/>
<dbReference type="EMBL" id="JACHJV010000001">
    <property type="protein sequence ID" value="MBB4921443.1"/>
    <property type="molecule type" value="Genomic_DNA"/>
</dbReference>
<sequence>MNRPPDRPGAAQLRATLQELSAIEEWARRVGGGGGGGPDEYPTPVDPVLCVETMTGSGMHRVVAISSATIPAVRTPLAEAPAAALRSLVRALLDLVGHQEGPAHTKVALTAHGPRIVACRLGEAMPAQPEEAAGPVA</sequence>
<dbReference type="Proteomes" id="UP000540506">
    <property type="component" value="Unassembled WGS sequence"/>
</dbReference>
<accession>A0A7W7QXN9</accession>
<comment type="caution">
    <text evidence="1">The sequence shown here is derived from an EMBL/GenBank/DDBJ whole genome shotgun (WGS) entry which is preliminary data.</text>
</comment>
<protein>
    <submittedName>
        <fullName evidence="1">Uncharacterized protein</fullName>
    </submittedName>
</protein>
<evidence type="ECO:0000313" key="2">
    <source>
        <dbReference type="Proteomes" id="UP000540506"/>
    </source>
</evidence>
<evidence type="ECO:0000313" key="1">
    <source>
        <dbReference type="EMBL" id="MBB4921443.1"/>
    </source>
</evidence>
<reference evidence="1 2" key="1">
    <citation type="submission" date="2020-08" db="EMBL/GenBank/DDBJ databases">
        <title>Sequencing the genomes of 1000 actinobacteria strains.</title>
        <authorList>
            <person name="Klenk H.-P."/>
        </authorList>
    </citation>
    <scope>NUCLEOTIDE SEQUENCE [LARGE SCALE GENOMIC DNA]</scope>
    <source>
        <strain evidence="1 2">DSM 41654</strain>
    </source>
</reference>
<gene>
    <name evidence="1" type="ORF">FHR34_000436</name>
</gene>
<organism evidence="1 2">
    <name type="scientific">Kitasatospora kifunensis</name>
    <name type="common">Streptomyces kifunensis</name>
    <dbReference type="NCBI Taxonomy" id="58351"/>
    <lineage>
        <taxon>Bacteria</taxon>
        <taxon>Bacillati</taxon>
        <taxon>Actinomycetota</taxon>
        <taxon>Actinomycetes</taxon>
        <taxon>Kitasatosporales</taxon>
        <taxon>Streptomycetaceae</taxon>
        <taxon>Kitasatospora</taxon>
    </lineage>
</organism>
<dbReference type="RefSeq" id="WP_184933777.1">
    <property type="nucleotide sequence ID" value="NZ_JACHJV010000001.1"/>
</dbReference>
<keyword evidence="2" id="KW-1185">Reference proteome</keyword>
<name>A0A7W7QXN9_KITKI</name>
<dbReference type="AlphaFoldDB" id="A0A7W7QXN9"/>